<dbReference type="EMBL" id="JANAVB010014599">
    <property type="protein sequence ID" value="KAJ6834292.1"/>
    <property type="molecule type" value="Genomic_DNA"/>
</dbReference>
<organism evidence="2 3">
    <name type="scientific">Iris pallida</name>
    <name type="common">Sweet iris</name>
    <dbReference type="NCBI Taxonomy" id="29817"/>
    <lineage>
        <taxon>Eukaryota</taxon>
        <taxon>Viridiplantae</taxon>
        <taxon>Streptophyta</taxon>
        <taxon>Embryophyta</taxon>
        <taxon>Tracheophyta</taxon>
        <taxon>Spermatophyta</taxon>
        <taxon>Magnoliopsida</taxon>
        <taxon>Liliopsida</taxon>
        <taxon>Asparagales</taxon>
        <taxon>Iridaceae</taxon>
        <taxon>Iridoideae</taxon>
        <taxon>Irideae</taxon>
        <taxon>Iris</taxon>
    </lineage>
</organism>
<evidence type="ECO:0000313" key="2">
    <source>
        <dbReference type="EMBL" id="KAJ6834292.1"/>
    </source>
</evidence>
<dbReference type="AlphaFoldDB" id="A0AAX6H0G7"/>
<protein>
    <submittedName>
        <fullName evidence="2">Uncharacterized protein</fullName>
    </submittedName>
</protein>
<evidence type="ECO:0000256" key="1">
    <source>
        <dbReference type="SAM" id="MobiDB-lite"/>
    </source>
</evidence>
<reference evidence="2" key="1">
    <citation type="journal article" date="2023" name="GigaByte">
        <title>Genome assembly of the bearded iris, Iris pallida Lam.</title>
        <authorList>
            <person name="Bruccoleri R.E."/>
            <person name="Oakeley E.J."/>
            <person name="Faust A.M.E."/>
            <person name="Altorfer M."/>
            <person name="Dessus-Babus S."/>
            <person name="Burckhardt D."/>
            <person name="Oertli M."/>
            <person name="Naumann U."/>
            <person name="Petersen F."/>
            <person name="Wong J."/>
        </authorList>
    </citation>
    <scope>NUCLEOTIDE SEQUENCE</scope>
    <source>
        <strain evidence="2">GSM-AAB239-AS_SAM_17_03QT</strain>
    </source>
</reference>
<sequence>MMAKEATGPAMTAGPFPATHERPTPAEDIVFFDNRVVILLFRQSFPFEST</sequence>
<accession>A0AAX6H0G7</accession>
<name>A0AAX6H0G7_IRIPA</name>
<evidence type="ECO:0000313" key="3">
    <source>
        <dbReference type="Proteomes" id="UP001140949"/>
    </source>
</evidence>
<gene>
    <name evidence="2" type="ORF">M6B38_335470</name>
</gene>
<dbReference type="Proteomes" id="UP001140949">
    <property type="component" value="Unassembled WGS sequence"/>
</dbReference>
<keyword evidence="3" id="KW-1185">Reference proteome</keyword>
<comment type="caution">
    <text evidence="2">The sequence shown here is derived from an EMBL/GenBank/DDBJ whole genome shotgun (WGS) entry which is preliminary data.</text>
</comment>
<reference evidence="2" key="2">
    <citation type="submission" date="2023-04" db="EMBL/GenBank/DDBJ databases">
        <authorList>
            <person name="Bruccoleri R.E."/>
            <person name="Oakeley E.J."/>
            <person name="Faust A.-M."/>
            <person name="Dessus-Babus S."/>
            <person name="Altorfer M."/>
            <person name="Burckhardt D."/>
            <person name="Oertli M."/>
            <person name="Naumann U."/>
            <person name="Petersen F."/>
            <person name="Wong J."/>
        </authorList>
    </citation>
    <scope>NUCLEOTIDE SEQUENCE</scope>
    <source>
        <strain evidence="2">GSM-AAB239-AS_SAM_17_03QT</strain>
        <tissue evidence="2">Leaf</tissue>
    </source>
</reference>
<feature type="region of interest" description="Disordered" evidence="1">
    <location>
        <begin position="1"/>
        <end position="21"/>
    </location>
</feature>
<proteinExistence type="predicted"/>